<accession>A0A147BBV2</accession>
<keyword evidence="7 8" id="KW-0472">Membrane</keyword>
<keyword evidence="5" id="KW-0479">Metal-binding</keyword>
<dbReference type="PANTHER" id="PTHR23292:SF6">
    <property type="entry name" value="FI16602P1-RELATED"/>
    <property type="match status" value="1"/>
</dbReference>
<sequence length="98" mass="11071">AAFSAPNPPAVGPRQAEPKLPEFGENPVVLHCPQCFRYVRTLIEKENGRFAKIASCLSCFSIVCTCCFWVPLWSNYFKDLYHVCPNCSGILFEKKVLQ</sequence>
<evidence type="ECO:0000256" key="6">
    <source>
        <dbReference type="ARBA" id="ARBA00022833"/>
    </source>
</evidence>
<dbReference type="EMBL" id="GEGO01007165">
    <property type="protein sequence ID" value="JAR88239.1"/>
    <property type="molecule type" value="Transcribed_RNA"/>
</dbReference>
<feature type="non-terminal residue" evidence="10">
    <location>
        <position position="1"/>
    </location>
</feature>
<keyword evidence="8" id="KW-0812">Transmembrane</keyword>
<evidence type="ECO:0000256" key="3">
    <source>
        <dbReference type="ARBA" id="ARBA00004630"/>
    </source>
</evidence>
<evidence type="ECO:0000256" key="1">
    <source>
        <dbReference type="ARBA" id="ARBA00004414"/>
    </source>
</evidence>
<feature type="domain" description="LITAF" evidence="9">
    <location>
        <begin position="11"/>
        <end position="96"/>
    </location>
</feature>
<protein>
    <submittedName>
        <fullName evidence="10">Putative membrane-associated motif in lps-induced tumor necrosis factor alpha factor</fullName>
    </submittedName>
</protein>
<dbReference type="AlphaFoldDB" id="A0A147BBV2"/>
<evidence type="ECO:0000256" key="4">
    <source>
        <dbReference type="ARBA" id="ARBA00005975"/>
    </source>
</evidence>
<comment type="subcellular location">
    <subcellularLocation>
        <location evidence="2">Endosome membrane</location>
        <topology evidence="2">Peripheral membrane protein</topology>
    </subcellularLocation>
    <subcellularLocation>
        <location evidence="1">Late endosome membrane</location>
    </subcellularLocation>
    <subcellularLocation>
        <location evidence="3">Lysosome membrane</location>
        <topology evidence="3">Peripheral membrane protein</topology>
        <orientation evidence="3">Cytoplasmic side</orientation>
    </subcellularLocation>
</comment>
<comment type="similarity">
    <text evidence="4">Belongs to the CDIP1/LITAF family.</text>
</comment>
<name>A0A147BBV2_IXORI</name>
<evidence type="ECO:0000259" key="9">
    <source>
        <dbReference type="PROSITE" id="PS51837"/>
    </source>
</evidence>
<dbReference type="InterPro" id="IPR037519">
    <property type="entry name" value="LITAF_fam"/>
</dbReference>
<dbReference type="GO" id="GO:0005765">
    <property type="term" value="C:lysosomal membrane"/>
    <property type="evidence" value="ECO:0007669"/>
    <property type="project" value="UniProtKB-SubCell"/>
</dbReference>
<keyword evidence="6" id="KW-0862">Zinc</keyword>
<dbReference type="SMART" id="SM00714">
    <property type="entry name" value="LITAF"/>
    <property type="match status" value="1"/>
</dbReference>
<evidence type="ECO:0000256" key="7">
    <source>
        <dbReference type="ARBA" id="ARBA00023136"/>
    </source>
</evidence>
<feature type="transmembrane region" description="Helical" evidence="8">
    <location>
        <begin position="50"/>
        <end position="72"/>
    </location>
</feature>
<evidence type="ECO:0000256" key="2">
    <source>
        <dbReference type="ARBA" id="ARBA00004481"/>
    </source>
</evidence>
<evidence type="ECO:0000256" key="5">
    <source>
        <dbReference type="ARBA" id="ARBA00022723"/>
    </source>
</evidence>
<evidence type="ECO:0000313" key="10">
    <source>
        <dbReference type="EMBL" id="JAR88239.1"/>
    </source>
</evidence>
<keyword evidence="8" id="KW-1133">Transmembrane helix</keyword>
<proteinExistence type="inferred from homology"/>
<dbReference type="InterPro" id="IPR006629">
    <property type="entry name" value="LITAF"/>
</dbReference>
<evidence type="ECO:0000256" key="8">
    <source>
        <dbReference type="SAM" id="Phobius"/>
    </source>
</evidence>
<organism evidence="10">
    <name type="scientific">Ixodes ricinus</name>
    <name type="common">Common tick</name>
    <name type="synonym">Acarus ricinus</name>
    <dbReference type="NCBI Taxonomy" id="34613"/>
    <lineage>
        <taxon>Eukaryota</taxon>
        <taxon>Metazoa</taxon>
        <taxon>Ecdysozoa</taxon>
        <taxon>Arthropoda</taxon>
        <taxon>Chelicerata</taxon>
        <taxon>Arachnida</taxon>
        <taxon>Acari</taxon>
        <taxon>Parasitiformes</taxon>
        <taxon>Ixodida</taxon>
        <taxon>Ixodoidea</taxon>
        <taxon>Ixodidae</taxon>
        <taxon>Ixodinae</taxon>
        <taxon>Ixodes</taxon>
    </lineage>
</organism>
<dbReference type="PANTHER" id="PTHR23292">
    <property type="entry name" value="LIPOPOLYSACCHARIDE-INDUCED TUMOR NECROSIS FACTOR-ALPHA FACTOR"/>
    <property type="match status" value="1"/>
</dbReference>
<reference evidence="10" key="1">
    <citation type="journal article" date="2018" name="PLoS Negl. Trop. Dis.">
        <title>Sialome diversity of ticks revealed by RNAseq of single tick salivary glands.</title>
        <authorList>
            <person name="Perner J."/>
            <person name="Kropackova S."/>
            <person name="Kopacek P."/>
            <person name="Ribeiro J.M."/>
        </authorList>
    </citation>
    <scope>NUCLEOTIDE SEQUENCE</scope>
    <source>
        <strain evidence="10">Siblings of single egg batch collected in Ceske Budejovice</strain>
        <tissue evidence="10">Salivary glands</tissue>
    </source>
</reference>
<dbReference type="PROSITE" id="PS51837">
    <property type="entry name" value="LITAF"/>
    <property type="match status" value="1"/>
</dbReference>
<dbReference type="Pfam" id="PF10601">
    <property type="entry name" value="zf-LITAF-like"/>
    <property type="match status" value="1"/>
</dbReference>
<dbReference type="GO" id="GO:0031902">
    <property type="term" value="C:late endosome membrane"/>
    <property type="evidence" value="ECO:0007669"/>
    <property type="project" value="UniProtKB-SubCell"/>
</dbReference>
<dbReference type="GO" id="GO:0008270">
    <property type="term" value="F:zinc ion binding"/>
    <property type="evidence" value="ECO:0007669"/>
    <property type="project" value="TreeGrafter"/>
</dbReference>